<feature type="compositionally biased region" description="Low complexity" evidence="2">
    <location>
        <begin position="260"/>
        <end position="274"/>
    </location>
</feature>
<gene>
    <name evidence="3" type="ORF">G6O67_001557</name>
</gene>
<evidence type="ECO:0000313" key="4">
    <source>
        <dbReference type="Proteomes" id="UP000557566"/>
    </source>
</evidence>
<keyword evidence="4" id="KW-1185">Reference proteome</keyword>
<proteinExistence type="inferred from homology"/>
<reference evidence="3 4" key="1">
    <citation type="journal article" date="2020" name="Genome Biol. Evol.">
        <title>A new high-quality draft genome assembly of the Chinese cordyceps Ophiocordyceps sinensis.</title>
        <authorList>
            <person name="Shu R."/>
            <person name="Zhang J."/>
            <person name="Meng Q."/>
            <person name="Zhang H."/>
            <person name="Zhou G."/>
            <person name="Li M."/>
            <person name="Wu P."/>
            <person name="Zhao Y."/>
            <person name="Chen C."/>
            <person name="Qin Q."/>
        </authorList>
    </citation>
    <scope>NUCLEOTIDE SEQUENCE [LARGE SCALE GENOMIC DNA]</scope>
    <source>
        <strain evidence="3 4">IOZ07</strain>
    </source>
</reference>
<sequence length="364" mass="39320">MPRSLKSMLGRSNRVQKSARRNTSSPSPKKARRPKQDEVLFEQRLADLGATRLLAEELTLRDVVQAMRYIRSTMFTPMPEKGLRSTRVAEVLNYRASLPPVVTIGHINSVLRSPSRTERELAELVGKGVVRKVRVERRGAMGEAVIETSDLERIVGRCDVSDAAADVFLAFLRQNPTAQMLPSGALSSAQTDELLRAGLLTSSAQALPGSTLHVRPEDRTTLTSIQHISRFASGTVSAVGGHQAIRLAGGGGGAPTLTRASASSSSSSTATSSSFRISLPGHGRYLKLAEGAVDWVREALGKTAWGEGPEDWLRERFAGGGLYGTRWDDFWGLEWQWLAGQAVGLGIVEMFETGSVGRGVRALA</sequence>
<name>A0A8H4PXW9_9HYPO</name>
<dbReference type="PANTHER" id="PTHR15243">
    <property type="entry name" value="SERINE/THREONINE-PROTEIN KINASE 19"/>
    <property type="match status" value="1"/>
</dbReference>
<organism evidence="3 4">
    <name type="scientific">Ophiocordyceps sinensis</name>
    <dbReference type="NCBI Taxonomy" id="72228"/>
    <lineage>
        <taxon>Eukaryota</taxon>
        <taxon>Fungi</taxon>
        <taxon>Dikarya</taxon>
        <taxon>Ascomycota</taxon>
        <taxon>Pezizomycotina</taxon>
        <taxon>Sordariomycetes</taxon>
        <taxon>Hypocreomycetidae</taxon>
        <taxon>Hypocreales</taxon>
        <taxon>Ophiocordycipitaceae</taxon>
        <taxon>Ophiocordyceps</taxon>
    </lineage>
</organism>
<feature type="region of interest" description="Disordered" evidence="2">
    <location>
        <begin position="250"/>
        <end position="274"/>
    </location>
</feature>
<comment type="caution">
    <text evidence="3">The sequence shown here is derived from an EMBL/GenBank/DDBJ whole genome shotgun (WGS) entry which is preliminary data.</text>
</comment>
<dbReference type="Pfam" id="PF10494">
    <property type="entry name" value="Stk19"/>
    <property type="match status" value="1"/>
</dbReference>
<protein>
    <recommendedName>
        <fullName evidence="5">Serine-threonine protein kinase 19</fullName>
    </recommendedName>
</protein>
<dbReference type="PANTHER" id="PTHR15243:SF0">
    <property type="entry name" value="SERINE_THREONINE-PROTEIN KINASE 19"/>
    <property type="match status" value="1"/>
</dbReference>
<evidence type="ECO:0000313" key="3">
    <source>
        <dbReference type="EMBL" id="KAF4512415.1"/>
    </source>
</evidence>
<accession>A0A8H4PXW9</accession>
<evidence type="ECO:0000256" key="2">
    <source>
        <dbReference type="SAM" id="MobiDB-lite"/>
    </source>
</evidence>
<feature type="region of interest" description="Disordered" evidence="2">
    <location>
        <begin position="1"/>
        <end position="36"/>
    </location>
</feature>
<dbReference type="AlphaFoldDB" id="A0A8H4PXW9"/>
<feature type="compositionally biased region" description="Polar residues" evidence="2">
    <location>
        <begin position="13"/>
        <end position="27"/>
    </location>
</feature>
<dbReference type="GO" id="GO:0046579">
    <property type="term" value="P:positive regulation of Ras protein signal transduction"/>
    <property type="evidence" value="ECO:0007669"/>
    <property type="project" value="TreeGrafter"/>
</dbReference>
<dbReference type="EMBL" id="JAAVMX010000002">
    <property type="protein sequence ID" value="KAF4512415.1"/>
    <property type="molecule type" value="Genomic_DNA"/>
</dbReference>
<dbReference type="OrthoDB" id="3980126at2759"/>
<evidence type="ECO:0000256" key="1">
    <source>
        <dbReference type="ARBA" id="ARBA00093458"/>
    </source>
</evidence>
<dbReference type="InterPro" id="IPR018865">
    <property type="entry name" value="STK19-like"/>
</dbReference>
<evidence type="ECO:0008006" key="5">
    <source>
        <dbReference type="Google" id="ProtNLM"/>
    </source>
</evidence>
<dbReference type="Proteomes" id="UP000557566">
    <property type="component" value="Unassembled WGS sequence"/>
</dbReference>
<comment type="similarity">
    <text evidence="1">Belongs to the STK19 family.</text>
</comment>